<comment type="caution">
    <text evidence="1">The sequence shown here is derived from an EMBL/GenBank/DDBJ whole genome shotgun (WGS) entry which is preliminary data.</text>
</comment>
<sequence length="157" mass="17823">MGRGRQELRVAANPTNEWQSRNFAVWSVSDQTFSEGVRVCTQNIIYSTNVCSCPFIIVLRNTQFTLYGRSQKITEPTIFVETILYSNFYYLIRSGALAGGTPGVRKDFEHQELIDIFNGLKLKVGELEGKAYLGQLQISSSFKLSRLSVKPNNECRR</sequence>
<dbReference type="Proteomes" id="UP001341840">
    <property type="component" value="Unassembled WGS sequence"/>
</dbReference>
<name>A0ABU6TFI6_9FABA</name>
<protein>
    <submittedName>
        <fullName evidence="1">Uncharacterized protein</fullName>
    </submittedName>
</protein>
<keyword evidence="2" id="KW-1185">Reference proteome</keyword>
<organism evidence="1 2">
    <name type="scientific">Stylosanthes scabra</name>
    <dbReference type="NCBI Taxonomy" id="79078"/>
    <lineage>
        <taxon>Eukaryota</taxon>
        <taxon>Viridiplantae</taxon>
        <taxon>Streptophyta</taxon>
        <taxon>Embryophyta</taxon>
        <taxon>Tracheophyta</taxon>
        <taxon>Spermatophyta</taxon>
        <taxon>Magnoliopsida</taxon>
        <taxon>eudicotyledons</taxon>
        <taxon>Gunneridae</taxon>
        <taxon>Pentapetalae</taxon>
        <taxon>rosids</taxon>
        <taxon>fabids</taxon>
        <taxon>Fabales</taxon>
        <taxon>Fabaceae</taxon>
        <taxon>Papilionoideae</taxon>
        <taxon>50 kb inversion clade</taxon>
        <taxon>dalbergioids sensu lato</taxon>
        <taxon>Dalbergieae</taxon>
        <taxon>Pterocarpus clade</taxon>
        <taxon>Stylosanthes</taxon>
    </lineage>
</organism>
<evidence type="ECO:0000313" key="1">
    <source>
        <dbReference type="EMBL" id="MED6147280.1"/>
    </source>
</evidence>
<reference evidence="1 2" key="1">
    <citation type="journal article" date="2023" name="Plants (Basel)">
        <title>Bridging the Gap: Combining Genomics and Transcriptomics Approaches to Understand Stylosanthes scabra, an Orphan Legume from the Brazilian Caatinga.</title>
        <authorList>
            <person name="Ferreira-Neto J.R.C."/>
            <person name="da Silva M.D."/>
            <person name="Binneck E."/>
            <person name="de Melo N.F."/>
            <person name="da Silva R.H."/>
            <person name="de Melo A.L.T.M."/>
            <person name="Pandolfi V."/>
            <person name="Bustamante F.O."/>
            <person name="Brasileiro-Vidal A.C."/>
            <person name="Benko-Iseppon A.M."/>
        </authorList>
    </citation>
    <scope>NUCLEOTIDE SEQUENCE [LARGE SCALE GENOMIC DNA]</scope>
    <source>
        <tissue evidence="1">Leaves</tissue>
    </source>
</reference>
<gene>
    <name evidence="1" type="ORF">PIB30_042667</name>
</gene>
<evidence type="ECO:0000313" key="2">
    <source>
        <dbReference type="Proteomes" id="UP001341840"/>
    </source>
</evidence>
<dbReference type="EMBL" id="JASCZI010090865">
    <property type="protein sequence ID" value="MED6147280.1"/>
    <property type="molecule type" value="Genomic_DNA"/>
</dbReference>
<accession>A0ABU6TFI6</accession>
<proteinExistence type="predicted"/>